<gene>
    <name evidence="1" type="ORF">ACFQRB_06470</name>
</gene>
<sequence>MPIHGDNDRSYRAVERYVDRHGGRYEGLLRNHAGRYDEPADHHRFSIAREEWREADGARTAVRFPDDG</sequence>
<dbReference type="AlphaFoldDB" id="A0ABD5XNR0"/>
<organism evidence="1 2">
    <name type="scientific">Halobaculum litoreum</name>
    <dbReference type="NCBI Taxonomy" id="3031998"/>
    <lineage>
        <taxon>Archaea</taxon>
        <taxon>Methanobacteriati</taxon>
        <taxon>Methanobacteriota</taxon>
        <taxon>Stenosarchaea group</taxon>
        <taxon>Halobacteria</taxon>
        <taxon>Halobacteriales</taxon>
        <taxon>Haloferacaceae</taxon>
        <taxon>Halobaculum</taxon>
    </lineage>
</organism>
<proteinExistence type="predicted"/>
<evidence type="ECO:0000313" key="2">
    <source>
        <dbReference type="Proteomes" id="UP001596368"/>
    </source>
</evidence>
<keyword evidence="2" id="KW-1185">Reference proteome</keyword>
<dbReference type="EMBL" id="JBHSZG010000001">
    <property type="protein sequence ID" value="MFC7136291.1"/>
    <property type="molecule type" value="Genomic_DNA"/>
</dbReference>
<evidence type="ECO:0000313" key="1">
    <source>
        <dbReference type="EMBL" id="MFC7136291.1"/>
    </source>
</evidence>
<dbReference type="Proteomes" id="UP001596368">
    <property type="component" value="Unassembled WGS sequence"/>
</dbReference>
<protein>
    <submittedName>
        <fullName evidence="1">Uncharacterized protein</fullName>
    </submittedName>
</protein>
<comment type="caution">
    <text evidence="1">The sequence shown here is derived from an EMBL/GenBank/DDBJ whole genome shotgun (WGS) entry which is preliminary data.</text>
</comment>
<name>A0ABD5XNR0_9EURY</name>
<dbReference type="Gene3D" id="3.40.630.30">
    <property type="match status" value="1"/>
</dbReference>
<accession>A0ABD5XNR0</accession>
<reference evidence="1 2" key="1">
    <citation type="journal article" date="2019" name="Int. J. Syst. Evol. Microbiol.">
        <title>The Global Catalogue of Microorganisms (GCM) 10K type strain sequencing project: providing services to taxonomists for standard genome sequencing and annotation.</title>
        <authorList>
            <consortium name="The Broad Institute Genomics Platform"/>
            <consortium name="The Broad Institute Genome Sequencing Center for Infectious Disease"/>
            <person name="Wu L."/>
            <person name="Ma J."/>
        </authorList>
    </citation>
    <scope>NUCLEOTIDE SEQUENCE [LARGE SCALE GENOMIC DNA]</scope>
    <source>
        <strain evidence="1 2">DT92</strain>
    </source>
</reference>